<evidence type="ECO:0000313" key="5">
    <source>
        <dbReference type="EMBL" id="TRW48365.1"/>
    </source>
</evidence>
<sequence length="457" mass="51325">MTTLSNNIALTLRSGPRSAAEIAERLGVNGSTITRQLKMLSKQVVKAGSGRGTRWYLLRPLELLKRARQLPIYRVNEQRRAEHIANLYSVFPAETYLVEYFRKTAPEMVASEWTYYESLPWWLTDMRPQGFLGRLFAKQVRARGEPIDADPRSWREDHVLAMLVRYPQDHIGNLLLGEEAYQDWLRRPEPTIISDAEAAQRAHAIANGEHFESSAQGEQPKFTARLEDGDCIVKFSGSVTQTQEDGVANRWADLLHAECLASKVLNHVLPGIAAPNRSFCHSGRTLLASQRFDRSADGGRIGVVSFASLDAQFVGKANESWPVLVDALHREKVVTEKAVTWCKVAWAFGQLIANSDMHLGNVSVIHSGIRPYELAPIYDMLPMHFAPTAAGDLPSTPYRIRISSSVSRVCWETAYPAAIQFWESVLSHAEISGHFKALAEQQLQNVKYCKQILERMA</sequence>
<dbReference type="InterPro" id="IPR052028">
    <property type="entry name" value="HipA_Ser/Thr_kinase"/>
</dbReference>
<keyword evidence="6" id="KW-1185">Reference proteome</keyword>
<dbReference type="GO" id="GO:0004674">
    <property type="term" value="F:protein serine/threonine kinase activity"/>
    <property type="evidence" value="ECO:0007669"/>
    <property type="project" value="TreeGrafter"/>
</dbReference>
<dbReference type="EMBL" id="VJWL01000003">
    <property type="protein sequence ID" value="TRW48365.1"/>
    <property type="molecule type" value="Genomic_DNA"/>
</dbReference>
<comment type="similarity">
    <text evidence="1">Belongs to the HipA Ser/Thr kinase family.</text>
</comment>
<dbReference type="NCBIfam" id="NF007297">
    <property type="entry name" value="PRK09775.1"/>
    <property type="match status" value="1"/>
</dbReference>
<evidence type="ECO:0000259" key="4">
    <source>
        <dbReference type="Pfam" id="PF07804"/>
    </source>
</evidence>
<comment type="caution">
    <text evidence="5">The sequence shown here is derived from an EMBL/GenBank/DDBJ whole genome shotgun (WGS) entry which is preliminary data.</text>
</comment>
<dbReference type="AlphaFoldDB" id="A0A552X0A6"/>
<dbReference type="InterPro" id="IPR012893">
    <property type="entry name" value="HipA-like_C"/>
</dbReference>
<evidence type="ECO:0000256" key="1">
    <source>
        <dbReference type="ARBA" id="ARBA00010164"/>
    </source>
</evidence>
<protein>
    <submittedName>
        <fullName evidence="5">Type II toxin-antitoxin system HipA family toxin YjjJ</fullName>
    </submittedName>
</protein>
<dbReference type="InterPro" id="IPR036390">
    <property type="entry name" value="WH_DNA-bd_sf"/>
</dbReference>
<dbReference type="SUPFAM" id="SSF46785">
    <property type="entry name" value="Winged helix' DNA-binding domain"/>
    <property type="match status" value="1"/>
</dbReference>
<accession>A0A552X0A6</accession>
<dbReference type="PANTHER" id="PTHR37419:SF8">
    <property type="entry name" value="TOXIN YJJJ"/>
    <property type="match status" value="1"/>
</dbReference>
<dbReference type="Proteomes" id="UP000320359">
    <property type="component" value="Unassembled WGS sequence"/>
</dbReference>
<dbReference type="GO" id="GO:0005829">
    <property type="term" value="C:cytosol"/>
    <property type="evidence" value="ECO:0007669"/>
    <property type="project" value="TreeGrafter"/>
</dbReference>
<dbReference type="InterPro" id="IPR036388">
    <property type="entry name" value="WH-like_DNA-bd_sf"/>
</dbReference>
<keyword evidence="3" id="KW-0418">Kinase</keyword>
<evidence type="ECO:0000313" key="6">
    <source>
        <dbReference type="Proteomes" id="UP000320359"/>
    </source>
</evidence>
<dbReference type="Gene3D" id="1.10.10.10">
    <property type="entry name" value="Winged helix-like DNA-binding domain superfamily/Winged helix DNA-binding domain"/>
    <property type="match status" value="1"/>
</dbReference>
<keyword evidence="2" id="KW-0808">Transferase</keyword>
<dbReference type="InterPro" id="IPR011991">
    <property type="entry name" value="ArsR-like_HTH"/>
</dbReference>
<evidence type="ECO:0000256" key="2">
    <source>
        <dbReference type="ARBA" id="ARBA00022679"/>
    </source>
</evidence>
<dbReference type="GO" id="GO:0006355">
    <property type="term" value="P:regulation of DNA-templated transcription"/>
    <property type="evidence" value="ECO:0007669"/>
    <property type="project" value="UniProtKB-ARBA"/>
</dbReference>
<name>A0A552X0A6_9GAMM</name>
<dbReference type="OrthoDB" id="8555656at2"/>
<proteinExistence type="inferred from homology"/>
<gene>
    <name evidence="5" type="primary">yjjJ</name>
    <name evidence="5" type="ORF">FM042_09300</name>
</gene>
<dbReference type="Pfam" id="PF07804">
    <property type="entry name" value="HipA_C"/>
    <property type="match status" value="1"/>
</dbReference>
<dbReference type="PANTHER" id="PTHR37419">
    <property type="entry name" value="SERINE/THREONINE-PROTEIN KINASE TOXIN HIPA"/>
    <property type="match status" value="1"/>
</dbReference>
<evidence type="ECO:0000256" key="3">
    <source>
        <dbReference type="ARBA" id="ARBA00022777"/>
    </source>
</evidence>
<feature type="domain" description="HipA-like C-terminal" evidence="4">
    <location>
        <begin position="213"/>
        <end position="398"/>
    </location>
</feature>
<dbReference type="RefSeq" id="WP_143236157.1">
    <property type="nucleotide sequence ID" value="NZ_VJWL01000003.1"/>
</dbReference>
<reference evidence="5 6" key="1">
    <citation type="submission" date="2019-07" db="EMBL/GenBank/DDBJ databases">
        <authorList>
            <person name="Yang M."/>
            <person name="Zhao D."/>
            <person name="Xiang H."/>
        </authorList>
    </citation>
    <scope>NUCLEOTIDE SEQUENCE [LARGE SCALE GENOMIC DNA]</scope>
    <source>
        <strain evidence="5 6">IM1326</strain>
    </source>
</reference>
<dbReference type="CDD" id="cd00090">
    <property type="entry name" value="HTH_ARSR"/>
    <property type="match status" value="1"/>
</dbReference>
<organism evidence="5 6">
    <name type="scientific">Aliidiomarina halalkaliphila</name>
    <dbReference type="NCBI Taxonomy" id="2593535"/>
    <lineage>
        <taxon>Bacteria</taxon>
        <taxon>Pseudomonadati</taxon>
        <taxon>Pseudomonadota</taxon>
        <taxon>Gammaproteobacteria</taxon>
        <taxon>Alteromonadales</taxon>
        <taxon>Idiomarinaceae</taxon>
        <taxon>Aliidiomarina</taxon>
    </lineage>
</organism>